<dbReference type="EMBL" id="MFZG01000007">
    <property type="protein sequence ID" value="OGK17455.1"/>
    <property type="molecule type" value="Genomic_DNA"/>
</dbReference>
<dbReference type="AlphaFoldDB" id="A0A1F7GF30"/>
<dbReference type="Proteomes" id="UP000177208">
    <property type="component" value="Unassembled WGS sequence"/>
</dbReference>
<evidence type="ECO:0000256" key="1">
    <source>
        <dbReference type="SAM" id="MobiDB-lite"/>
    </source>
</evidence>
<accession>A0A1F7GF30</accession>
<evidence type="ECO:0000313" key="2">
    <source>
        <dbReference type="EMBL" id="OGK17455.1"/>
    </source>
</evidence>
<reference evidence="2 3" key="1">
    <citation type="journal article" date="2016" name="Nat. Commun.">
        <title>Thousands of microbial genomes shed light on interconnected biogeochemical processes in an aquifer system.</title>
        <authorList>
            <person name="Anantharaman K."/>
            <person name="Brown C.T."/>
            <person name="Hug L.A."/>
            <person name="Sharon I."/>
            <person name="Castelle C.J."/>
            <person name="Probst A.J."/>
            <person name="Thomas B.C."/>
            <person name="Singh A."/>
            <person name="Wilkins M.J."/>
            <person name="Karaoz U."/>
            <person name="Brodie E.L."/>
            <person name="Williams K.H."/>
            <person name="Hubbard S.S."/>
            <person name="Banfield J.F."/>
        </authorList>
    </citation>
    <scope>NUCLEOTIDE SEQUENCE [LARGE SCALE GENOMIC DNA]</scope>
</reference>
<sequence>MTEAAETQPQVERTKTPERKFISFPTLQTRMFLAASDMQKNLQFINPDNVAVPEFTKEELIDLDHQGFSLFNRASTNERVKTAGVERNNLSPAVHDWSINCANIIRQDPRAKTLQKFLGLDPTEMTAEKMQEIYATYFTGDNRNSDVKSFVQNMLNNYRGEGGKLHQEELKKDLPSIQWFARIFGKQSAEIVTQLIDAEATLINDPDGFVTKGNQERNNLKGKKHDKRLLKFLWDNRPTETIQIAQPTQEPTASPQTAPEPSQPEPTEKDFEITFLKPESTAEIIEITEKEPEKSTVIQVHPDQLPKLDDIKFKFIPYLEELGLKSNFEVWNELKIDGENIEVLGPIDLSGISDERDQYLYQAFRKKNLDGTTQYTCLLLRKSHLNQANECIAHVDFTKLQNGVEANCGTNQLTQIMPVVELRKSFGIDKWDNMIEAVKVDDNFRGKGFGRTIWYLALSQAGLDGTNRVNIIGDLTRGQRPDKPGESFYENLGSEPIILFQDVNGEISSTTHLYTPTYMLAAQRNELRKLFQIEEKD</sequence>
<evidence type="ECO:0000313" key="3">
    <source>
        <dbReference type="Proteomes" id="UP000177208"/>
    </source>
</evidence>
<comment type="caution">
    <text evidence="2">The sequence shown here is derived from an EMBL/GenBank/DDBJ whole genome shotgun (WGS) entry which is preliminary data.</text>
</comment>
<name>A0A1F7GF30_9BACT</name>
<feature type="region of interest" description="Disordered" evidence="1">
    <location>
        <begin position="243"/>
        <end position="268"/>
    </location>
</feature>
<protein>
    <submittedName>
        <fullName evidence="2">Uncharacterized protein</fullName>
    </submittedName>
</protein>
<gene>
    <name evidence="2" type="ORF">A2774_00285</name>
</gene>
<proteinExistence type="predicted"/>
<organism evidence="2 3">
    <name type="scientific">Candidatus Roizmanbacteria bacterium RIFCSPHIGHO2_01_FULL_39_12c</name>
    <dbReference type="NCBI Taxonomy" id="1802031"/>
    <lineage>
        <taxon>Bacteria</taxon>
        <taxon>Candidatus Roizmaniibacteriota</taxon>
    </lineage>
</organism>
<feature type="compositionally biased region" description="Polar residues" evidence="1">
    <location>
        <begin position="243"/>
        <end position="260"/>
    </location>
</feature>